<dbReference type="InterPro" id="IPR023393">
    <property type="entry name" value="START-like_dom_sf"/>
</dbReference>
<proteinExistence type="predicted"/>
<evidence type="ECO:0000313" key="2">
    <source>
        <dbReference type="Proteomes" id="UP000199233"/>
    </source>
</evidence>
<protein>
    <submittedName>
        <fullName evidence="1">Carbon monoxide dehydrogenase subunit G</fullName>
    </submittedName>
</protein>
<dbReference type="EMBL" id="FOFS01000003">
    <property type="protein sequence ID" value="SEQ07427.1"/>
    <property type="molecule type" value="Genomic_DNA"/>
</dbReference>
<dbReference type="Gene3D" id="3.30.530.20">
    <property type="match status" value="1"/>
</dbReference>
<sequence length="157" mass="17825">MNIDIKIQRSLDVDVPYEDVKVLLDDLESTIRRFPKLRKLTKVGSNAYLWEMSAIGSRAANIAHEVSYAAKYSVDAKRGQLSWKPLPEYGNAAIEGHFRLHSQGKATKLSFDVQGKLREVPVPLMYRLLAPSFIQGKFTRLVDTFLENTRDALNTSR</sequence>
<keyword evidence="2" id="KW-1185">Reference proteome</keyword>
<name>A0A1H9D238_9GAMM</name>
<dbReference type="SUPFAM" id="SSF55961">
    <property type="entry name" value="Bet v1-like"/>
    <property type="match status" value="1"/>
</dbReference>
<organism evidence="1 2">
    <name type="scientific">Solimonas aquatica</name>
    <dbReference type="NCBI Taxonomy" id="489703"/>
    <lineage>
        <taxon>Bacteria</taxon>
        <taxon>Pseudomonadati</taxon>
        <taxon>Pseudomonadota</taxon>
        <taxon>Gammaproteobacteria</taxon>
        <taxon>Nevskiales</taxon>
        <taxon>Nevskiaceae</taxon>
        <taxon>Solimonas</taxon>
    </lineage>
</organism>
<reference evidence="1 2" key="1">
    <citation type="submission" date="2016-10" db="EMBL/GenBank/DDBJ databases">
        <authorList>
            <person name="de Groot N.N."/>
        </authorList>
    </citation>
    <scope>NUCLEOTIDE SEQUENCE [LARGE SCALE GENOMIC DNA]</scope>
    <source>
        <strain evidence="1 2">DSM 25927</strain>
    </source>
</reference>
<dbReference type="OrthoDB" id="8903592at2"/>
<dbReference type="RefSeq" id="WP_093283127.1">
    <property type="nucleotide sequence ID" value="NZ_FOFS01000003.1"/>
</dbReference>
<accession>A0A1H9D238</accession>
<evidence type="ECO:0000313" key="1">
    <source>
        <dbReference type="EMBL" id="SEQ07427.1"/>
    </source>
</evidence>
<dbReference type="Proteomes" id="UP000199233">
    <property type="component" value="Unassembled WGS sequence"/>
</dbReference>
<dbReference type="STRING" id="489703.SAMN04488038_103276"/>
<gene>
    <name evidence="1" type="ORF">SAMN04488038_103276</name>
</gene>
<dbReference type="AlphaFoldDB" id="A0A1H9D238"/>